<keyword evidence="1" id="KW-0812">Transmembrane</keyword>
<protein>
    <submittedName>
        <fullName evidence="2">Unannotated protein</fullName>
    </submittedName>
</protein>
<feature type="transmembrane region" description="Helical" evidence="1">
    <location>
        <begin position="12"/>
        <end position="32"/>
    </location>
</feature>
<keyword evidence="1" id="KW-1133">Transmembrane helix</keyword>
<dbReference type="AlphaFoldDB" id="A0A6J6G0W3"/>
<evidence type="ECO:0000313" key="2">
    <source>
        <dbReference type="EMBL" id="CAB4590568.1"/>
    </source>
</evidence>
<reference evidence="2" key="1">
    <citation type="submission" date="2020-05" db="EMBL/GenBank/DDBJ databases">
        <authorList>
            <person name="Chiriac C."/>
            <person name="Salcher M."/>
            <person name="Ghai R."/>
            <person name="Kavagutti S V."/>
        </authorList>
    </citation>
    <scope>NUCLEOTIDE SEQUENCE</scope>
</reference>
<accession>A0A6J6G0W3</accession>
<name>A0A6J6G0W3_9ZZZZ</name>
<sequence>MSISLTTHCNASAAFFAFVMIGVMRCGTPWYAESSTRLGSMRTMRTSAGVAFMSNDVIIELTKDDLPAPVAPATRRWGIFARFAMTNWPSTSFPTPIDIGWRAAMAAGERKTSPRVTMSRSVLGISIPIADLPGIGVRKVTSLDATAYSILRERAVTRSTLTPCASSTSYRVTEGPRVKPVTVASTPNWVSTSVIAAMALSLTGDEPFGGAPLTRTVSLGSA</sequence>
<keyword evidence="1" id="KW-0472">Membrane</keyword>
<organism evidence="2">
    <name type="scientific">freshwater metagenome</name>
    <dbReference type="NCBI Taxonomy" id="449393"/>
    <lineage>
        <taxon>unclassified sequences</taxon>
        <taxon>metagenomes</taxon>
        <taxon>ecological metagenomes</taxon>
    </lineage>
</organism>
<proteinExistence type="predicted"/>
<gene>
    <name evidence="2" type="ORF">UFOPK1767_00920</name>
</gene>
<evidence type="ECO:0000256" key="1">
    <source>
        <dbReference type="SAM" id="Phobius"/>
    </source>
</evidence>
<dbReference type="EMBL" id="CAEZTZ010000141">
    <property type="protein sequence ID" value="CAB4590568.1"/>
    <property type="molecule type" value="Genomic_DNA"/>
</dbReference>